<evidence type="ECO:0000313" key="2">
    <source>
        <dbReference type="EMBL" id="OAX39943.1"/>
    </source>
</evidence>
<evidence type="ECO:0000256" key="1">
    <source>
        <dbReference type="SAM" id="MobiDB-lite"/>
    </source>
</evidence>
<organism evidence="2 3">
    <name type="scientific">Rhizopogon vinicolor AM-OR11-026</name>
    <dbReference type="NCBI Taxonomy" id="1314800"/>
    <lineage>
        <taxon>Eukaryota</taxon>
        <taxon>Fungi</taxon>
        <taxon>Dikarya</taxon>
        <taxon>Basidiomycota</taxon>
        <taxon>Agaricomycotina</taxon>
        <taxon>Agaricomycetes</taxon>
        <taxon>Agaricomycetidae</taxon>
        <taxon>Boletales</taxon>
        <taxon>Suillineae</taxon>
        <taxon>Rhizopogonaceae</taxon>
        <taxon>Rhizopogon</taxon>
    </lineage>
</organism>
<feature type="region of interest" description="Disordered" evidence="1">
    <location>
        <begin position="239"/>
        <end position="260"/>
    </location>
</feature>
<dbReference type="InParanoid" id="A0A1B7N529"/>
<accession>A0A1B7N529</accession>
<feature type="compositionally biased region" description="Basic and acidic residues" evidence="1">
    <location>
        <begin position="247"/>
        <end position="260"/>
    </location>
</feature>
<dbReference type="EMBL" id="KV448230">
    <property type="protein sequence ID" value="OAX39943.1"/>
    <property type="molecule type" value="Genomic_DNA"/>
</dbReference>
<keyword evidence="3" id="KW-1185">Reference proteome</keyword>
<dbReference type="AlphaFoldDB" id="A0A1B7N529"/>
<sequence length="260" mass="29360">MLSMQSSSPFFQTPSTPGRSSYYTSRSHQPLTSSPLASPKSSPVIAAQARRQAQYKTRETSSSRTPFTLSQPLFAQSSGKTPEDAQKSLLRERFRARCLERAQKERQEKVKGRRTASSSDVFFDSEMDCDEDEDEDSVMQDELFRRIIANAAHKKNHSYRLSYSQDVGSSFDPDMEDVSLWESELQGPAPDSYCITPEDLEQEEIEAYATEYANTQDLSDFGVTIDDFSAWSDIEDTPLQLSQMSDKAGRSSEDRDMDLS</sequence>
<evidence type="ECO:0000313" key="3">
    <source>
        <dbReference type="Proteomes" id="UP000092154"/>
    </source>
</evidence>
<name>A0A1B7N529_9AGAM</name>
<feature type="compositionally biased region" description="Low complexity" evidence="1">
    <location>
        <begin position="1"/>
        <end position="17"/>
    </location>
</feature>
<dbReference type="OrthoDB" id="3268127at2759"/>
<proteinExistence type="predicted"/>
<dbReference type="Proteomes" id="UP000092154">
    <property type="component" value="Unassembled WGS sequence"/>
</dbReference>
<reference evidence="2 3" key="1">
    <citation type="submission" date="2016-06" db="EMBL/GenBank/DDBJ databases">
        <title>Comparative genomics of the ectomycorrhizal sister species Rhizopogon vinicolor and Rhizopogon vesiculosus (Basidiomycota: Boletales) reveals a divergence of the mating type B locus.</title>
        <authorList>
            <consortium name="DOE Joint Genome Institute"/>
            <person name="Mujic A.B."/>
            <person name="Kuo A."/>
            <person name="Tritt A."/>
            <person name="Lipzen A."/>
            <person name="Chen C."/>
            <person name="Johnson J."/>
            <person name="Sharma A."/>
            <person name="Barry K."/>
            <person name="Grigoriev I.V."/>
            <person name="Spatafora J.W."/>
        </authorList>
    </citation>
    <scope>NUCLEOTIDE SEQUENCE [LARGE SCALE GENOMIC DNA]</scope>
    <source>
        <strain evidence="2 3">AM-OR11-026</strain>
    </source>
</reference>
<feature type="compositionally biased region" description="Polar residues" evidence="1">
    <location>
        <begin position="18"/>
        <end position="41"/>
    </location>
</feature>
<feature type="region of interest" description="Disordered" evidence="1">
    <location>
        <begin position="1"/>
        <end position="89"/>
    </location>
</feature>
<gene>
    <name evidence="2" type="ORF">K503DRAFT_738519</name>
</gene>
<feature type="compositionally biased region" description="Polar residues" evidence="1">
    <location>
        <begin position="62"/>
        <end position="80"/>
    </location>
</feature>
<protein>
    <submittedName>
        <fullName evidence="2">Uncharacterized protein</fullName>
    </submittedName>
</protein>